<organism evidence="1 2">
    <name type="scientific">Podila minutissima</name>
    <dbReference type="NCBI Taxonomy" id="64525"/>
    <lineage>
        <taxon>Eukaryota</taxon>
        <taxon>Fungi</taxon>
        <taxon>Fungi incertae sedis</taxon>
        <taxon>Mucoromycota</taxon>
        <taxon>Mortierellomycotina</taxon>
        <taxon>Mortierellomycetes</taxon>
        <taxon>Mortierellales</taxon>
        <taxon>Mortierellaceae</taxon>
        <taxon>Podila</taxon>
    </lineage>
</organism>
<keyword evidence="2" id="KW-1185">Reference proteome</keyword>
<sequence>MSAKASLPAKENKVHKARDPIPGYIAAIASPEAFCFLLPPDPKAETVAEAEDHAIAFCTQPNVPGATGAKVFPDNFIVSAHYKKNTTAGWVQATGLLNPEVYGMSMTDDGGQYDVKAPVGASCAGYNSFVNLIEPSSSRYCIRCCMDPLDCNVKISERGCRRIVPGYYGLGGSVQGTLMFPATAELSAEDLRMYTDQPAQSPSGSVPRAVKAEDAAMSLPVKDKVVRRRMVKGSALDDDVHVISFTPVTSDTFKSGGLELGRTTRRLVVLSVIVAWIV</sequence>
<name>A0A9P5SCH4_9FUNG</name>
<reference evidence="1" key="1">
    <citation type="journal article" date="2020" name="Fungal Divers.">
        <title>Resolving the Mortierellaceae phylogeny through synthesis of multi-gene phylogenetics and phylogenomics.</title>
        <authorList>
            <person name="Vandepol N."/>
            <person name="Liber J."/>
            <person name="Desiro A."/>
            <person name="Na H."/>
            <person name="Kennedy M."/>
            <person name="Barry K."/>
            <person name="Grigoriev I.V."/>
            <person name="Miller A.N."/>
            <person name="O'Donnell K."/>
            <person name="Stajich J.E."/>
            <person name="Bonito G."/>
        </authorList>
    </citation>
    <scope>NUCLEOTIDE SEQUENCE</scope>
    <source>
        <strain evidence="1">NVP1</strain>
    </source>
</reference>
<evidence type="ECO:0000313" key="1">
    <source>
        <dbReference type="EMBL" id="KAF9325560.1"/>
    </source>
</evidence>
<protein>
    <submittedName>
        <fullName evidence="1">Uncharacterized protein</fullName>
    </submittedName>
</protein>
<dbReference type="Proteomes" id="UP000696485">
    <property type="component" value="Unassembled WGS sequence"/>
</dbReference>
<dbReference type="AlphaFoldDB" id="A0A9P5SCH4"/>
<evidence type="ECO:0000313" key="2">
    <source>
        <dbReference type="Proteomes" id="UP000696485"/>
    </source>
</evidence>
<accession>A0A9P5SCH4</accession>
<gene>
    <name evidence="1" type="ORF">BG006_010964</name>
</gene>
<comment type="caution">
    <text evidence="1">The sequence shown here is derived from an EMBL/GenBank/DDBJ whole genome shotgun (WGS) entry which is preliminary data.</text>
</comment>
<dbReference type="EMBL" id="JAAAUY010000904">
    <property type="protein sequence ID" value="KAF9325560.1"/>
    <property type="molecule type" value="Genomic_DNA"/>
</dbReference>
<proteinExistence type="predicted"/>